<sequence>MQERDIPAVMSIQKESYAAEVLEDEAVIRARLAACPQLAWVAEDVLGVCAYLFAYHSRVGTVTPLDGEFQPHAEADCLYLHDLAVSARAGSRGIGPALVRKNLEQARTHKLRYSALVSVQESENFWSRLGYTAHSELEPPQVDNLASYQIPAVYMVRALH</sequence>
<dbReference type="Pfam" id="PF00583">
    <property type="entry name" value="Acetyltransf_1"/>
    <property type="match status" value="1"/>
</dbReference>
<dbReference type="SUPFAM" id="SSF55729">
    <property type="entry name" value="Acyl-CoA N-acyltransferases (Nat)"/>
    <property type="match status" value="1"/>
</dbReference>
<keyword evidence="2" id="KW-0808">Transferase</keyword>
<proteinExistence type="predicted"/>
<evidence type="ECO:0000313" key="2">
    <source>
        <dbReference type="EMBL" id="KJH79842.1"/>
    </source>
</evidence>
<dbReference type="EMBL" id="JYHV01000037">
    <property type="protein sequence ID" value="KJH79842.1"/>
    <property type="molecule type" value="Genomic_DNA"/>
</dbReference>
<dbReference type="InterPro" id="IPR016181">
    <property type="entry name" value="Acyl_CoA_acyltransferase"/>
</dbReference>
<dbReference type="Gene3D" id="3.40.630.30">
    <property type="match status" value="1"/>
</dbReference>
<dbReference type="GO" id="GO:0016747">
    <property type="term" value="F:acyltransferase activity, transferring groups other than amino-acyl groups"/>
    <property type="evidence" value="ECO:0007669"/>
    <property type="project" value="InterPro"/>
</dbReference>
<evidence type="ECO:0000313" key="3">
    <source>
        <dbReference type="Proteomes" id="UP000032487"/>
    </source>
</evidence>
<dbReference type="PROSITE" id="PS51186">
    <property type="entry name" value="GNAT"/>
    <property type="match status" value="1"/>
</dbReference>
<protein>
    <submittedName>
        <fullName evidence="2">Histone acetyltransferase</fullName>
    </submittedName>
</protein>
<dbReference type="OrthoDB" id="359414at2"/>
<gene>
    <name evidence="2" type="ORF">UF78_19075</name>
</gene>
<name>A0A0D9AGK1_STUST</name>
<organism evidence="2 3">
    <name type="scientific">Stutzerimonas stutzeri</name>
    <name type="common">Pseudomonas stutzeri</name>
    <dbReference type="NCBI Taxonomy" id="316"/>
    <lineage>
        <taxon>Bacteria</taxon>
        <taxon>Pseudomonadati</taxon>
        <taxon>Pseudomonadota</taxon>
        <taxon>Gammaproteobacteria</taxon>
        <taxon>Pseudomonadales</taxon>
        <taxon>Pseudomonadaceae</taxon>
        <taxon>Stutzerimonas</taxon>
    </lineage>
</organism>
<dbReference type="RefSeq" id="WP_045164358.1">
    <property type="nucleotide sequence ID" value="NZ_JYHV01000037.1"/>
</dbReference>
<dbReference type="AlphaFoldDB" id="A0A0D9AGK1"/>
<comment type="caution">
    <text evidence="2">The sequence shown here is derived from an EMBL/GenBank/DDBJ whole genome shotgun (WGS) entry which is preliminary data.</text>
</comment>
<evidence type="ECO:0000259" key="1">
    <source>
        <dbReference type="PROSITE" id="PS51186"/>
    </source>
</evidence>
<dbReference type="PATRIC" id="fig|316.101.peg.2648"/>
<dbReference type="InterPro" id="IPR000182">
    <property type="entry name" value="GNAT_dom"/>
</dbReference>
<dbReference type="Proteomes" id="UP000032487">
    <property type="component" value="Unassembled WGS sequence"/>
</dbReference>
<reference evidence="2 3" key="1">
    <citation type="submission" date="2015-02" db="EMBL/GenBank/DDBJ databases">
        <title>Draft genome sequence of Pseudomonas stutzeri NT0128 isolated from wheat (Triticum turgidum) rhizosphere.</title>
        <authorList>
            <person name="Tovi N."/>
            <person name="Frenk S."/>
            <person name="Hadar Y."/>
            <person name="Minz D."/>
        </authorList>
    </citation>
    <scope>NUCLEOTIDE SEQUENCE [LARGE SCALE GENOMIC DNA]</scope>
    <source>
        <strain evidence="2 3">NT0128</strain>
    </source>
</reference>
<feature type="domain" description="N-acetyltransferase" evidence="1">
    <location>
        <begin position="1"/>
        <end position="160"/>
    </location>
</feature>
<accession>A0A0D9AGK1</accession>